<dbReference type="PANTHER" id="PTHR31686">
    <property type="match status" value="1"/>
</dbReference>
<evidence type="ECO:0000256" key="6">
    <source>
        <dbReference type="ARBA" id="ARBA00022989"/>
    </source>
</evidence>
<dbReference type="InterPro" id="IPR051629">
    <property type="entry name" value="Sulfite_efflux_TDT"/>
</dbReference>
<feature type="transmembrane region" description="Helical" evidence="9">
    <location>
        <begin position="109"/>
        <end position="129"/>
    </location>
</feature>
<dbReference type="GO" id="GO:0000319">
    <property type="term" value="F:sulfite transmembrane transporter activity"/>
    <property type="evidence" value="ECO:0007669"/>
    <property type="project" value="TreeGrafter"/>
</dbReference>
<feature type="transmembrane region" description="Helical" evidence="9">
    <location>
        <begin position="298"/>
        <end position="325"/>
    </location>
</feature>
<feature type="transmembrane region" description="Helical" evidence="9">
    <location>
        <begin position="149"/>
        <end position="170"/>
    </location>
</feature>
<keyword evidence="3" id="KW-0813">Transport</keyword>
<feature type="transmembrane region" description="Helical" evidence="9">
    <location>
        <begin position="369"/>
        <end position="398"/>
    </location>
</feature>
<dbReference type="Pfam" id="PF03595">
    <property type="entry name" value="SLAC1"/>
    <property type="match status" value="1"/>
</dbReference>
<feature type="transmembrane region" description="Helical" evidence="9">
    <location>
        <begin position="42"/>
        <end position="61"/>
    </location>
</feature>
<evidence type="ECO:0000256" key="2">
    <source>
        <dbReference type="ARBA" id="ARBA00008566"/>
    </source>
</evidence>
<feature type="transmembrane region" description="Helical" evidence="9">
    <location>
        <begin position="182"/>
        <end position="206"/>
    </location>
</feature>
<comment type="similarity">
    <text evidence="2">Belongs to the tellurite-resistance/dicarboxylate transporter (TDT) family.</text>
</comment>
<feature type="transmembrane region" description="Helical" evidence="9">
    <location>
        <begin position="67"/>
        <end position="88"/>
    </location>
</feature>
<dbReference type="Proteomes" id="UP000053257">
    <property type="component" value="Unassembled WGS sequence"/>
</dbReference>
<evidence type="ECO:0000256" key="7">
    <source>
        <dbReference type="ARBA" id="ARBA00023136"/>
    </source>
</evidence>
<accession>A0A0C3NZP9</accession>
<dbReference type="AlphaFoldDB" id="A0A0C3NZP9"/>
<dbReference type="PANTHER" id="PTHR31686:SF3">
    <property type="entry name" value="ACID TRANSPORT PROTEIN, PUTATIVE (AFU_ORTHOLOGUE AFUA_4G09410)-RELATED"/>
    <property type="match status" value="1"/>
</dbReference>
<proteinExistence type="inferred from homology"/>
<evidence type="ECO:0000256" key="9">
    <source>
        <dbReference type="SAM" id="Phobius"/>
    </source>
</evidence>
<comment type="subcellular location">
    <subcellularLocation>
        <location evidence="1">Cell membrane</location>
        <topology evidence="1">Multi-pass membrane protein</topology>
    </subcellularLocation>
</comment>
<gene>
    <name evidence="10" type="ORF">PHLGIDRAFT_33651</name>
</gene>
<dbReference type="GO" id="GO:0005886">
    <property type="term" value="C:plasma membrane"/>
    <property type="evidence" value="ECO:0007669"/>
    <property type="project" value="UniProtKB-SubCell"/>
</dbReference>
<evidence type="ECO:0000256" key="4">
    <source>
        <dbReference type="ARBA" id="ARBA00022475"/>
    </source>
</evidence>
<dbReference type="OrthoDB" id="1099at2759"/>
<sequence length="482" mass="52909">MADLHPAKPSGPFLPTHHAAGPPPAPKWVPWRDRIKYFSWQWHGIVTATAVVSSILHLWPYHNYADGLKIVACIVFIMALVVFTFNLFAKVARVIMYPRDSLTHITDPAKSSFAGFLAVGGAGLIDAAVNVVRDWHPGAKNGLLFTLYGLWWLDAFFAWFTCFGVIYFILGQKSKDLGKVMAIWIIPCVSMIASASCGGLLAGTLYPEFPRLALITTTFAITMGLIGLSFTTMITFGFLMRLFLHGAPDGLIALASFNILTPLGQGGFCLLINGANFSKLLPYVMGDDFPEIAIAGKLIFSVCFCGAYVLWCMGLAWVLLSVFAIFRRVRRLPRFGIAWWGLVFPNGTFALLSVQLGNVLDSRFYHGFGAAWSLIVFMMWTVLMLWSIPAFITGTMFLPPAPYYETRKQRRAHHKARLAAAATAPVTEKPRSGTSSPERDDRSTLVNAHPPMPAASADATVAWSSDVEAASPDATARHPNIQ</sequence>
<feature type="transmembrane region" description="Helical" evidence="9">
    <location>
        <begin position="212"/>
        <end position="239"/>
    </location>
</feature>
<keyword evidence="11" id="KW-1185">Reference proteome</keyword>
<evidence type="ECO:0000256" key="1">
    <source>
        <dbReference type="ARBA" id="ARBA00004651"/>
    </source>
</evidence>
<feature type="region of interest" description="Disordered" evidence="8">
    <location>
        <begin position="1"/>
        <end position="25"/>
    </location>
</feature>
<protein>
    <recommendedName>
        <fullName evidence="12">C4-dicarboxylate transporter/malic acid transport protein</fullName>
    </recommendedName>
</protein>
<feature type="transmembrane region" description="Helical" evidence="9">
    <location>
        <begin position="251"/>
        <end position="278"/>
    </location>
</feature>
<organism evidence="10 11">
    <name type="scientific">Phlebiopsis gigantea (strain 11061_1 CR5-6)</name>
    <name type="common">White-rot fungus</name>
    <name type="synonym">Peniophora gigantea</name>
    <dbReference type="NCBI Taxonomy" id="745531"/>
    <lineage>
        <taxon>Eukaryota</taxon>
        <taxon>Fungi</taxon>
        <taxon>Dikarya</taxon>
        <taxon>Basidiomycota</taxon>
        <taxon>Agaricomycotina</taxon>
        <taxon>Agaricomycetes</taxon>
        <taxon>Polyporales</taxon>
        <taxon>Phanerochaetaceae</taxon>
        <taxon>Phlebiopsis</taxon>
    </lineage>
</organism>
<dbReference type="Gene3D" id="1.50.10.150">
    <property type="entry name" value="Voltage-dependent anion channel"/>
    <property type="match status" value="1"/>
</dbReference>
<keyword evidence="5 9" id="KW-0812">Transmembrane</keyword>
<evidence type="ECO:0000256" key="8">
    <source>
        <dbReference type="SAM" id="MobiDB-lite"/>
    </source>
</evidence>
<dbReference type="EMBL" id="KN840450">
    <property type="protein sequence ID" value="KIP10924.1"/>
    <property type="molecule type" value="Genomic_DNA"/>
</dbReference>
<feature type="region of interest" description="Disordered" evidence="8">
    <location>
        <begin position="418"/>
        <end position="482"/>
    </location>
</feature>
<dbReference type="InterPro" id="IPR004695">
    <property type="entry name" value="SLAC1/Mae1/Ssu1/TehA"/>
</dbReference>
<keyword evidence="6 9" id="KW-1133">Transmembrane helix</keyword>
<evidence type="ECO:0008006" key="12">
    <source>
        <dbReference type="Google" id="ProtNLM"/>
    </source>
</evidence>
<evidence type="ECO:0000313" key="10">
    <source>
        <dbReference type="EMBL" id="KIP10924.1"/>
    </source>
</evidence>
<evidence type="ECO:0000256" key="5">
    <source>
        <dbReference type="ARBA" id="ARBA00022692"/>
    </source>
</evidence>
<evidence type="ECO:0000256" key="3">
    <source>
        <dbReference type="ARBA" id="ARBA00022448"/>
    </source>
</evidence>
<keyword evidence="7 9" id="KW-0472">Membrane</keyword>
<name>A0A0C3NZP9_PHLG1</name>
<keyword evidence="4" id="KW-1003">Cell membrane</keyword>
<dbReference type="HOGENOM" id="CLU_030057_6_0_1"/>
<feature type="transmembrane region" description="Helical" evidence="9">
    <location>
        <begin position="337"/>
        <end position="357"/>
    </location>
</feature>
<evidence type="ECO:0000313" key="11">
    <source>
        <dbReference type="Proteomes" id="UP000053257"/>
    </source>
</evidence>
<dbReference type="InterPro" id="IPR038665">
    <property type="entry name" value="Voltage-dep_anion_channel_sf"/>
</dbReference>
<reference evidence="10 11" key="1">
    <citation type="journal article" date="2014" name="PLoS Genet.">
        <title>Analysis of the Phlebiopsis gigantea genome, transcriptome and secretome provides insight into its pioneer colonization strategies of wood.</title>
        <authorList>
            <person name="Hori C."/>
            <person name="Ishida T."/>
            <person name="Igarashi K."/>
            <person name="Samejima M."/>
            <person name="Suzuki H."/>
            <person name="Master E."/>
            <person name="Ferreira P."/>
            <person name="Ruiz-Duenas F.J."/>
            <person name="Held B."/>
            <person name="Canessa P."/>
            <person name="Larrondo L.F."/>
            <person name="Schmoll M."/>
            <person name="Druzhinina I.S."/>
            <person name="Kubicek C.P."/>
            <person name="Gaskell J.A."/>
            <person name="Kersten P."/>
            <person name="St John F."/>
            <person name="Glasner J."/>
            <person name="Sabat G."/>
            <person name="Splinter BonDurant S."/>
            <person name="Syed K."/>
            <person name="Yadav J."/>
            <person name="Mgbeahuruike A.C."/>
            <person name="Kovalchuk A."/>
            <person name="Asiegbu F.O."/>
            <person name="Lackner G."/>
            <person name="Hoffmeister D."/>
            <person name="Rencoret J."/>
            <person name="Gutierrez A."/>
            <person name="Sun H."/>
            <person name="Lindquist E."/>
            <person name="Barry K."/>
            <person name="Riley R."/>
            <person name="Grigoriev I.V."/>
            <person name="Henrissat B."/>
            <person name="Kues U."/>
            <person name="Berka R.M."/>
            <person name="Martinez A.T."/>
            <person name="Covert S.F."/>
            <person name="Blanchette R.A."/>
            <person name="Cullen D."/>
        </authorList>
    </citation>
    <scope>NUCLEOTIDE SEQUENCE [LARGE SCALE GENOMIC DNA]</scope>
    <source>
        <strain evidence="10 11">11061_1 CR5-6</strain>
    </source>
</reference>